<protein>
    <submittedName>
        <fullName evidence="1">Uncharacterized protein</fullName>
    </submittedName>
</protein>
<proteinExistence type="predicted"/>
<dbReference type="EMBL" id="JN885995">
    <property type="protein sequence ID" value="AEX62267.1"/>
    <property type="molecule type" value="Genomic_DNA"/>
</dbReference>
<gene>
    <name evidence="1" type="ORF">mv_R62</name>
</gene>
<organism evidence="1">
    <name type="scientific">Moumouvirus sp. 'Monve'</name>
    <dbReference type="NCBI Taxonomy" id="1128131"/>
    <lineage>
        <taxon>Viruses</taxon>
        <taxon>Varidnaviria</taxon>
        <taxon>Bamfordvirae</taxon>
        <taxon>Nucleocytoviricota</taxon>
        <taxon>Megaviricetes</taxon>
        <taxon>Imitervirales</taxon>
        <taxon>Mimiviridae</taxon>
        <taxon>Megamimivirinae</taxon>
        <taxon>Moumouvirus</taxon>
    </lineage>
</organism>
<evidence type="ECO:0000313" key="1">
    <source>
        <dbReference type="EMBL" id="AEX62267.1"/>
    </source>
</evidence>
<name>H2ECZ4_9VIRU</name>
<accession>H2ECZ4</accession>
<sequence length="26" mass="3206">MTNFMMTLLIKLKKIVLDKSINFYHY</sequence>
<reference evidence="1" key="1">
    <citation type="submission" date="2011-10" db="EMBL/GenBank/DDBJ databases">
        <title>Provirophages and transpovirons: unique mobilome of giant viruses.</title>
        <authorList>
            <person name="Desnues C."/>
            <person name="LaScola B."/>
            <person name="Yutin N."/>
            <person name="Fournous G."/>
            <person name="Koonin E."/>
            <person name="Raoult D."/>
        </authorList>
    </citation>
    <scope>NUCLEOTIDE SEQUENCE</scope>
    <source>
        <strain evidence="1">Mv13-mv</strain>
    </source>
</reference>